<keyword evidence="2" id="KW-0805">Transcription regulation</keyword>
<dbReference type="InterPro" id="IPR036388">
    <property type="entry name" value="WH-like_DNA-bd_sf"/>
</dbReference>
<evidence type="ECO:0000256" key="2">
    <source>
        <dbReference type="ARBA" id="ARBA00023015"/>
    </source>
</evidence>
<dbReference type="InterPro" id="IPR001867">
    <property type="entry name" value="OmpR/PhoB-type_DNA-bd"/>
</dbReference>
<protein>
    <recommendedName>
        <fullName evidence="7">OmpR/PhoB-type domain-containing protein</fullName>
    </recommendedName>
</protein>
<evidence type="ECO:0000256" key="1">
    <source>
        <dbReference type="ARBA" id="ARBA00022553"/>
    </source>
</evidence>
<keyword evidence="3 5" id="KW-0238">DNA-binding</keyword>
<reference evidence="9" key="1">
    <citation type="journal article" date="2019" name="Int. J. Syst. Evol. Microbiol.">
        <title>The Global Catalogue of Microorganisms (GCM) 10K type strain sequencing project: providing services to taxonomists for standard genome sequencing and annotation.</title>
        <authorList>
            <consortium name="The Broad Institute Genomics Platform"/>
            <consortium name="The Broad Institute Genome Sequencing Center for Infectious Disease"/>
            <person name="Wu L."/>
            <person name="Ma J."/>
        </authorList>
    </citation>
    <scope>NUCLEOTIDE SEQUENCE [LARGE SCALE GENOMIC DNA]</scope>
    <source>
        <strain evidence="9">JCM 9458</strain>
    </source>
</reference>
<name>A0ABP6SVL5_9ACTN</name>
<keyword evidence="1" id="KW-0597">Phosphoprotein</keyword>
<dbReference type="Gene3D" id="1.10.10.10">
    <property type="entry name" value="Winged helix-like DNA-binding domain superfamily/Winged helix DNA-binding domain"/>
    <property type="match status" value="1"/>
</dbReference>
<evidence type="ECO:0000313" key="9">
    <source>
        <dbReference type="Proteomes" id="UP001501676"/>
    </source>
</evidence>
<evidence type="ECO:0000256" key="3">
    <source>
        <dbReference type="ARBA" id="ARBA00023125"/>
    </source>
</evidence>
<dbReference type="PROSITE" id="PS51755">
    <property type="entry name" value="OMPR_PHOB"/>
    <property type="match status" value="1"/>
</dbReference>
<keyword evidence="9" id="KW-1185">Reference proteome</keyword>
<dbReference type="Proteomes" id="UP001501676">
    <property type="component" value="Unassembled WGS sequence"/>
</dbReference>
<evidence type="ECO:0000256" key="6">
    <source>
        <dbReference type="SAM" id="MobiDB-lite"/>
    </source>
</evidence>
<dbReference type="InterPro" id="IPR039420">
    <property type="entry name" value="WalR-like"/>
</dbReference>
<dbReference type="SUPFAM" id="SSF46894">
    <property type="entry name" value="C-terminal effector domain of the bipartite response regulators"/>
    <property type="match status" value="1"/>
</dbReference>
<evidence type="ECO:0000256" key="4">
    <source>
        <dbReference type="ARBA" id="ARBA00023163"/>
    </source>
</evidence>
<organism evidence="8 9">
    <name type="scientific">Cryptosporangium minutisporangium</name>
    <dbReference type="NCBI Taxonomy" id="113569"/>
    <lineage>
        <taxon>Bacteria</taxon>
        <taxon>Bacillati</taxon>
        <taxon>Actinomycetota</taxon>
        <taxon>Actinomycetes</taxon>
        <taxon>Cryptosporangiales</taxon>
        <taxon>Cryptosporangiaceae</taxon>
        <taxon>Cryptosporangium</taxon>
    </lineage>
</organism>
<evidence type="ECO:0000313" key="8">
    <source>
        <dbReference type="EMBL" id="GAA3386483.1"/>
    </source>
</evidence>
<dbReference type="PANTHER" id="PTHR48111">
    <property type="entry name" value="REGULATOR OF RPOS"/>
    <property type="match status" value="1"/>
</dbReference>
<feature type="compositionally biased region" description="Low complexity" evidence="6">
    <location>
        <begin position="29"/>
        <end position="38"/>
    </location>
</feature>
<feature type="region of interest" description="Disordered" evidence="6">
    <location>
        <begin position="1"/>
        <end position="38"/>
    </location>
</feature>
<sequence length="288" mass="29833">MTVQPVAQNARPRVAPQRPRTTTPAGRVAAPRSTASPSSATILVEVAVSGHKALETATRLAGEIRDLVDSTGAESPSTEVSAAVGLQIGAGNSAPRTGRPALSSVTTLPSQPGRATWTSGARPTPVPAPTSVGGSVSSPVPLPAFVAPAPWSAEPKTVEQRAAEAPVAARVAPGPAAPTGQPAAAGAPLQIYPARRVALLDGEQLLLTRREFDLLLFLAEHAGRVFDRPQLLRLVWGHQVICGERTVDVHVRRLRAKVEGTGPVISTVRGVGYRLDAAERIAVVHEGA</sequence>
<comment type="caution">
    <text evidence="8">The sequence shown here is derived from an EMBL/GenBank/DDBJ whole genome shotgun (WGS) entry which is preliminary data.</text>
</comment>
<dbReference type="PANTHER" id="PTHR48111:SF4">
    <property type="entry name" value="DNA-BINDING DUAL TRANSCRIPTIONAL REGULATOR OMPR"/>
    <property type="match status" value="1"/>
</dbReference>
<feature type="DNA-binding region" description="OmpR/PhoB-type" evidence="5">
    <location>
        <begin position="181"/>
        <end position="277"/>
    </location>
</feature>
<keyword evidence="4" id="KW-0804">Transcription</keyword>
<feature type="region of interest" description="Disordered" evidence="6">
    <location>
        <begin position="89"/>
        <end position="134"/>
    </location>
</feature>
<gene>
    <name evidence="8" type="ORF">GCM10020369_23960</name>
</gene>
<dbReference type="CDD" id="cd00383">
    <property type="entry name" value="trans_reg_C"/>
    <property type="match status" value="1"/>
</dbReference>
<evidence type="ECO:0000259" key="7">
    <source>
        <dbReference type="PROSITE" id="PS51755"/>
    </source>
</evidence>
<dbReference type="Pfam" id="PF00486">
    <property type="entry name" value="Trans_reg_C"/>
    <property type="match status" value="1"/>
</dbReference>
<feature type="domain" description="OmpR/PhoB-type" evidence="7">
    <location>
        <begin position="181"/>
        <end position="277"/>
    </location>
</feature>
<evidence type="ECO:0000256" key="5">
    <source>
        <dbReference type="PROSITE-ProRule" id="PRU01091"/>
    </source>
</evidence>
<dbReference type="RefSeq" id="WP_345728121.1">
    <property type="nucleotide sequence ID" value="NZ_BAAAYN010000017.1"/>
</dbReference>
<dbReference type="InterPro" id="IPR016032">
    <property type="entry name" value="Sig_transdc_resp-reg_C-effctor"/>
</dbReference>
<proteinExistence type="predicted"/>
<accession>A0ABP6SVL5</accession>
<dbReference type="SMART" id="SM00862">
    <property type="entry name" value="Trans_reg_C"/>
    <property type="match status" value="1"/>
</dbReference>
<dbReference type="EMBL" id="BAAAYN010000017">
    <property type="protein sequence ID" value="GAA3386483.1"/>
    <property type="molecule type" value="Genomic_DNA"/>
</dbReference>